<keyword evidence="2" id="KW-1185">Reference proteome</keyword>
<dbReference type="Proteomes" id="UP001218218">
    <property type="component" value="Unassembled WGS sequence"/>
</dbReference>
<protein>
    <recommendedName>
        <fullName evidence="3">F-box domain-containing protein</fullName>
    </recommendedName>
</protein>
<dbReference type="AlphaFoldDB" id="A0AAD6Z6A7"/>
<sequence length="389" mass="43025">MSVLPPELLDVIICEIDDTQTLKACSLVASTLRSSSQRILLDSLTVDVYNDTTICKLLTESPHVAEYVTRLNFRLRTLLPSSDRSFRQTLAPLQNVRECFLDGSGYTYGAPRSRTRIPPGVLDFLGRQQLRDLRLKFIKISVTVLLYFVKVIPTLYFDFVEIDNEADIASDPTVLSPFPRKSALTSLSCIGKDVGQFLARAQNISCVAALRHLSISSRDDDGWVGALIEAASRTLETVEFDCSRYPPPPALPRLPALQSVEFTFSGQLLPAARADIISRTATILQALAVPQASPALAKLVFKQKLFPNDGTSLDPVQYFPLTTMLDDALAAYPTAPRIHWILTKTNNDDTQFMHFADSVRSGMPQALSTGRLVLEAYLSPGVRGNEFRI</sequence>
<accession>A0AAD6Z6A7</accession>
<name>A0AAD6Z6A7_9AGAR</name>
<proteinExistence type="predicted"/>
<gene>
    <name evidence="1" type="ORF">DFH08DRAFT_899608</name>
</gene>
<evidence type="ECO:0000313" key="1">
    <source>
        <dbReference type="EMBL" id="KAJ7309123.1"/>
    </source>
</evidence>
<evidence type="ECO:0000313" key="2">
    <source>
        <dbReference type="Proteomes" id="UP001218218"/>
    </source>
</evidence>
<reference evidence="1" key="1">
    <citation type="submission" date="2023-03" db="EMBL/GenBank/DDBJ databases">
        <title>Massive genome expansion in bonnet fungi (Mycena s.s.) driven by repeated elements and novel gene families across ecological guilds.</title>
        <authorList>
            <consortium name="Lawrence Berkeley National Laboratory"/>
            <person name="Harder C.B."/>
            <person name="Miyauchi S."/>
            <person name="Viragh M."/>
            <person name="Kuo A."/>
            <person name="Thoen E."/>
            <person name="Andreopoulos B."/>
            <person name="Lu D."/>
            <person name="Skrede I."/>
            <person name="Drula E."/>
            <person name="Henrissat B."/>
            <person name="Morin E."/>
            <person name="Kohler A."/>
            <person name="Barry K."/>
            <person name="LaButti K."/>
            <person name="Morin E."/>
            <person name="Salamov A."/>
            <person name="Lipzen A."/>
            <person name="Mereny Z."/>
            <person name="Hegedus B."/>
            <person name="Baldrian P."/>
            <person name="Stursova M."/>
            <person name="Weitz H."/>
            <person name="Taylor A."/>
            <person name="Grigoriev I.V."/>
            <person name="Nagy L.G."/>
            <person name="Martin F."/>
            <person name="Kauserud H."/>
        </authorList>
    </citation>
    <scope>NUCLEOTIDE SEQUENCE</scope>
    <source>
        <strain evidence="1">CBHHK002</strain>
    </source>
</reference>
<comment type="caution">
    <text evidence="1">The sequence shown here is derived from an EMBL/GenBank/DDBJ whole genome shotgun (WGS) entry which is preliminary data.</text>
</comment>
<evidence type="ECO:0008006" key="3">
    <source>
        <dbReference type="Google" id="ProtNLM"/>
    </source>
</evidence>
<dbReference type="EMBL" id="JARIHO010000083">
    <property type="protein sequence ID" value="KAJ7309123.1"/>
    <property type="molecule type" value="Genomic_DNA"/>
</dbReference>
<organism evidence="1 2">
    <name type="scientific">Mycena albidolilacea</name>
    <dbReference type="NCBI Taxonomy" id="1033008"/>
    <lineage>
        <taxon>Eukaryota</taxon>
        <taxon>Fungi</taxon>
        <taxon>Dikarya</taxon>
        <taxon>Basidiomycota</taxon>
        <taxon>Agaricomycotina</taxon>
        <taxon>Agaricomycetes</taxon>
        <taxon>Agaricomycetidae</taxon>
        <taxon>Agaricales</taxon>
        <taxon>Marasmiineae</taxon>
        <taxon>Mycenaceae</taxon>
        <taxon>Mycena</taxon>
    </lineage>
</organism>